<accession>A0A292Z9P4</accession>
<evidence type="ECO:0000256" key="1">
    <source>
        <dbReference type="SAM" id="Phobius"/>
    </source>
</evidence>
<protein>
    <recommendedName>
        <fullName evidence="4">YgjV family protein</fullName>
    </recommendedName>
</protein>
<name>A0A292Z9P4_SPHSA</name>
<feature type="transmembrane region" description="Helical" evidence="1">
    <location>
        <begin position="36"/>
        <end position="63"/>
    </location>
</feature>
<dbReference type="Pfam" id="PF10688">
    <property type="entry name" value="Imp-YgjV"/>
    <property type="match status" value="1"/>
</dbReference>
<dbReference type="InterPro" id="IPR019629">
    <property type="entry name" value="Uncharacterised_HI1736/YgjV"/>
</dbReference>
<keyword evidence="1" id="KW-0472">Membrane</keyword>
<dbReference type="EMBL" id="BEWI01000026">
    <property type="protein sequence ID" value="GAY19530.1"/>
    <property type="molecule type" value="Genomic_DNA"/>
</dbReference>
<evidence type="ECO:0008006" key="4">
    <source>
        <dbReference type="Google" id="ProtNLM"/>
    </source>
</evidence>
<evidence type="ECO:0000313" key="3">
    <source>
        <dbReference type="Proteomes" id="UP000221538"/>
    </source>
</evidence>
<organism evidence="2 3">
    <name type="scientific">Sphingobium fuliginis (strain ATCC 27551)</name>
    <dbReference type="NCBI Taxonomy" id="336203"/>
    <lineage>
        <taxon>Bacteria</taxon>
        <taxon>Pseudomonadati</taxon>
        <taxon>Pseudomonadota</taxon>
        <taxon>Alphaproteobacteria</taxon>
        <taxon>Sphingomonadales</taxon>
        <taxon>Sphingomonadaceae</taxon>
        <taxon>Sphingobium</taxon>
    </lineage>
</organism>
<gene>
    <name evidence="2" type="ORF">SFOMI_0049</name>
</gene>
<evidence type="ECO:0000313" key="2">
    <source>
        <dbReference type="EMBL" id="GAY19530.1"/>
    </source>
</evidence>
<dbReference type="Proteomes" id="UP000221538">
    <property type="component" value="Unassembled WGS sequence"/>
</dbReference>
<proteinExistence type="predicted"/>
<dbReference type="AlphaFoldDB" id="A0A292Z9P4"/>
<reference evidence="2 3" key="1">
    <citation type="journal article" date="2013" name="Biodegradation">
        <title>Occurrence of 4-tert-butylphenol (4-t-BP) biodegradation in an aquatic sample caused by the presence of Spirodela polyrrhiza and isolation of a 4-t-BP-utilizing bacterium.</title>
        <authorList>
            <person name="Ogata Y."/>
            <person name="Toyama T."/>
            <person name="Yu N."/>
            <person name="Wang X."/>
            <person name="Sei K."/>
            <person name="Ike M."/>
        </authorList>
    </citation>
    <scope>NUCLEOTIDE SEQUENCE [LARGE SCALE GENOMIC DNA]</scope>
    <source>
        <strain evidence="2 3">OMI</strain>
    </source>
</reference>
<feature type="transmembrane region" description="Helical" evidence="1">
    <location>
        <begin position="75"/>
        <end position="103"/>
    </location>
</feature>
<keyword evidence="1" id="KW-0812">Transmembrane</keyword>
<reference evidence="2 3" key="2">
    <citation type="journal article" date="2013" name="Environ. Sci. Technol.">
        <title>The 4-tert-butylphenol-utilizing bacterium Sphingobium fuliginis OMI can degrade bisphenols via phenolic ring hydroxylation and meta-cleavage pathway.</title>
        <authorList>
            <person name="Ogata Y."/>
            <person name="Goda S."/>
            <person name="Toyama T."/>
            <person name="Sei K."/>
            <person name="Ike M."/>
        </authorList>
    </citation>
    <scope>NUCLEOTIDE SEQUENCE [LARGE SCALE GENOMIC DNA]</scope>
    <source>
        <strain evidence="2 3">OMI</strain>
    </source>
</reference>
<comment type="caution">
    <text evidence="2">The sequence shown here is derived from an EMBL/GenBank/DDBJ whole genome shotgun (WGS) entry which is preliminary data.</text>
</comment>
<keyword evidence="1" id="KW-1133">Transmembrane helix</keyword>
<sequence length="202" mass="21041">MTLLGLTGLACVAAWPFLRDRRSALAVQSAGALAFAMHFALLGAFTAAAASGLSLVQLLVAITSSDPHRRRSLDGLMLVALMLLTIMTWHGALSALVACASVISMRARSQRSIVRMKATFLVAAPFWLAHNLLAGAYFALAVDLVSVVGNLAGLIIATNRDQPRWTAIGSNVARFKAVMVGACSTLRLPVGGKPTQAAAAAS</sequence>